<dbReference type="Proteomes" id="UP000291213">
    <property type="component" value="Unassembled WGS sequence"/>
</dbReference>
<name>A0A401H7R1_AERPX</name>
<reference evidence="2 3" key="1">
    <citation type="submission" date="2017-02" db="EMBL/GenBank/DDBJ databases">
        <title>isolation and characterization of a novel temperate virus Aeropyrum globular virus 1 infecting hyperthermophilic archaeon Aeropyrum.</title>
        <authorList>
            <person name="Yumiya M."/>
            <person name="Yoshida T."/>
            <person name="Sako Y."/>
        </authorList>
    </citation>
    <scope>NUCLEOTIDE SEQUENCE [LARGE SCALE GENOMIC DNA]</scope>
    <source>
        <strain evidence="2 3">YK1-12-2013</strain>
    </source>
</reference>
<feature type="compositionally biased region" description="Basic and acidic residues" evidence="1">
    <location>
        <begin position="14"/>
        <end position="23"/>
    </location>
</feature>
<dbReference type="AlphaFoldDB" id="A0A401H7R1"/>
<protein>
    <submittedName>
        <fullName evidence="2">Uncharacterized protein</fullName>
    </submittedName>
</protein>
<gene>
    <name evidence="2" type="ORF">apy_02100</name>
</gene>
<evidence type="ECO:0000313" key="3">
    <source>
        <dbReference type="Proteomes" id="UP000291213"/>
    </source>
</evidence>
<comment type="caution">
    <text evidence="2">The sequence shown here is derived from an EMBL/GenBank/DDBJ whole genome shotgun (WGS) entry which is preliminary data.</text>
</comment>
<evidence type="ECO:0000256" key="1">
    <source>
        <dbReference type="SAM" id="MobiDB-lite"/>
    </source>
</evidence>
<feature type="region of interest" description="Disordered" evidence="1">
    <location>
        <begin position="1"/>
        <end position="23"/>
    </location>
</feature>
<organism evidence="2 3">
    <name type="scientific">Aeropyrum pernix</name>
    <dbReference type="NCBI Taxonomy" id="56636"/>
    <lineage>
        <taxon>Archaea</taxon>
        <taxon>Thermoproteota</taxon>
        <taxon>Thermoprotei</taxon>
        <taxon>Desulfurococcales</taxon>
        <taxon>Desulfurococcaceae</taxon>
        <taxon>Aeropyrum</taxon>
    </lineage>
</organism>
<dbReference type="EMBL" id="BDMD01000007">
    <property type="protein sequence ID" value="GBF08485.1"/>
    <property type="molecule type" value="Genomic_DNA"/>
</dbReference>
<dbReference type="RefSeq" id="WP_131159556.1">
    <property type="nucleotide sequence ID" value="NZ_BDMD01000007.1"/>
</dbReference>
<sequence length="109" mass="12606">MASGSGAGQEEFEGVEKGEESPKKQWVVKMIKSARKYHKLCPYFDKKTGQCLLYPTVVGGLGKCDREGRYENCPIFIKFLENAYDTYTRRRKVLPRDFQDLVNQVFLLM</sequence>
<accession>A0A401H7R1</accession>
<dbReference type="OrthoDB" id="23308at2157"/>
<proteinExistence type="predicted"/>
<evidence type="ECO:0000313" key="2">
    <source>
        <dbReference type="EMBL" id="GBF08485.1"/>
    </source>
</evidence>